<evidence type="ECO:0000313" key="6">
    <source>
        <dbReference type="EMBL" id="REH55226.1"/>
    </source>
</evidence>
<feature type="region of interest" description="Disordered" evidence="5">
    <location>
        <begin position="462"/>
        <end position="486"/>
    </location>
</feature>
<evidence type="ECO:0000256" key="4">
    <source>
        <dbReference type="SAM" id="Coils"/>
    </source>
</evidence>
<proteinExistence type="inferred from homology"/>
<dbReference type="InterPro" id="IPR027417">
    <property type="entry name" value="P-loop_NTPase"/>
</dbReference>
<keyword evidence="4" id="KW-0175">Coiled coil</keyword>
<dbReference type="PANTHER" id="PTHR32114">
    <property type="entry name" value="ABC TRANSPORTER ABCH.3"/>
    <property type="match status" value="1"/>
</dbReference>
<accession>A0A3E0I9J1</accession>
<gene>
    <name evidence="6" type="ORF">BCF44_101243</name>
</gene>
<dbReference type="EMBL" id="QUNO01000001">
    <property type="protein sequence ID" value="REH55226.1"/>
    <property type="molecule type" value="Genomic_DNA"/>
</dbReference>
<dbReference type="SUPFAM" id="SSF52540">
    <property type="entry name" value="P-loop containing nucleoside triphosphate hydrolases"/>
    <property type="match status" value="1"/>
</dbReference>
<evidence type="ECO:0000313" key="7">
    <source>
        <dbReference type="Proteomes" id="UP000256269"/>
    </source>
</evidence>
<feature type="compositionally biased region" description="Acidic residues" evidence="5">
    <location>
        <begin position="470"/>
        <end position="482"/>
    </location>
</feature>
<comment type="subunit">
    <text evidence="2">Heterodimer of SbcC and SbcD.</text>
</comment>
<keyword evidence="7" id="KW-1185">Reference proteome</keyword>
<feature type="coiled-coil region" evidence="4">
    <location>
        <begin position="491"/>
        <end position="552"/>
    </location>
</feature>
<evidence type="ECO:0000256" key="5">
    <source>
        <dbReference type="SAM" id="MobiDB-lite"/>
    </source>
</evidence>
<name>A0A3E0I9J1_9PSEU</name>
<protein>
    <recommendedName>
        <fullName evidence="3">Nuclease SbcCD subunit C</fullName>
    </recommendedName>
</protein>
<dbReference type="RefSeq" id="WP_170217288.1">
    <property type="nucleotide sequence ID" value="NZ_CP144375.1"/>
</dbReference>
<dbReference type="Proteomes" id="UP000256269">
    <property type="component" value="Unassembled WGS sequence"/>
</dbReference>
<comment type="caution">
    <text evidence="6">The sequence shown here is derived from an EMBL/GenBank/DDBJ whole genome shotgun (WGS) entry which is preliminary data.</text>
</comment>
<organism evidence="6 7">
    <name type="scientific">Kutzneria buriramensis</name>
    <dbReference type="NCBI Taxonomy" id="1045776"/>
    <lineage>
        <taxon>Bacteria</taxon>
        <taxon>Bacillati</taxon>
        <taxon>Actinomycetota</taxon>
        <taxon>Actinomycetes</taxon>
        <taxon>Pseudonocardiales</taxon>
        <taxon>Pseudonocardiaceae</taxon>
        <taxon>Kutzneria</taxon>
    </lineage>
</organism>
<sequence length="726" mass="77866">MSVLGNEVVGILAKRRKGGPLVLSVEEVDEILRGLGVPLLGTKAVPVPLRATRIHFKGTKWLDPRRAEAQGCPLVDAADLPVWVRLAEDNRTPLMGSASAGAAPETDQPAGTKARVPFQFEWSPQPGVNGIGSGRNLRGKSTLLNVLMWSLTGRCPQFQNDVRGWIEHVEVGWQVGAEQLRVEFDAVNGVATGRVVSVTEVASVARTTVLGQFDGADFEGVMGSLMMTRLRLENIPVWADTAARVHAWPAYSSSFVVRANQLDPIVGNEQTIGVRMMQMFIGTDWAPVQAAAMTARRGMETARAAAKDKAQAAGEAIEASRKAAAKAVQDVQTKIADLPTETPDMRVMLEAANHASDLSREVHRLEGRLIAQQSLAETTRQQLKAVKARAHTRYEDALAARFFHHMRPSVCPRCAAQVTPERQAAEPDKHECSVCASDLNLEALQSDVIVAASVPHEIAAGLIAETSRDDSEDDGAGEEPRDEIEAAQAAVTAAETAVAGLTTEIAELTRQRDAAAARAEAGGELLAAASDRRTLELDLARAEGALAALTQSSNPRAVDPVDSVELAVVDAAEQVLKKWVKKDQGPMLVQISADIERLTRSFGADNLSGFTLNGAANMALLENGVDQSYSGLTDGEKLRVKIATAIALIRHGYVEGIGRHPGFLVLDSPSAEEMPLEDFDIMVKALQDVAAEAKMQIFVATRNAAPLVEHLPKANRVVAEGNSYVW</sequence>
<reference evidence="6 7" key="1">
    <citation type="submission" date="2018-08" db="EMBL/GenBank/DDBJ databases">
        <title>Genomic Encyclopedia of Archaeal and Bacterial Type Strains, Phase II (KMG-II): from individual species to whole genera.</title>
        <authorList>
            <person name="Goeker M."/>
        </authorList>
    </citation>
    <scope>NUCLEOTIDE SEQUENCE [LARGE SCALE GENOMIC DNA]</scope>
    <source>
        <strain evidence="6 7">DSM 45791</strain>
    </source>
</reference>
<comment type="similarity">
    <text evidence="1">Belongs to the SMC family. SbcC subfamily.</text>
</comment>
<evidence type="ECO:0000256" key="1">
    <source>
        <dbReference type="ARBA" id="ARBA00006930"/>
    </source>
</evidence>
<evidence type="ECO:0000256" key="2">
    <source>
        <dbReference type="ARBA" id="ARBA00011322"/>
    </source>
</evidence>
<dbReference type="AlphaFoldDB" id="A0A3E0I9J1"/>
<dbReference type="PANTHER" id="PTHR32114:SF2">
    <property type="entry name" value="ABC TRANSPORTER ABCH.3"/>
    <property type="match status" value="1"/>
</dbReference>
<evidence type="ECO:0000256" key="3">
    <source>
        <dbReference type="ARBA" id="ARBA00013368"/>
    </source>
</evidence>